<organism evidence="3 4">
    <name type="scientific">Tianweitania populi</name>
    <dbReference type="NCBI Taxonomy" id="1607949"/>
    <lineage>
        <taxon>Bacteria</taxon>
        <taxon>Pseudomonadati</taxon>
        <taxon>Pseudomonadota</taxon>
        <taxon>Alphaproteobacteria</taxon>
        <taxon>Hyphomicrobiales</taxon>
        <taxon>Phyllobacteriaceae</taxon>
        <taxon>Tianweitania</taxon>
    </lineage>
</organism>
<dbReference type="Proteomes" id="UP000630142">
    <property type="component" value="Unassembled WGS sequence"/>
</dbReference>
<gene>
    <name evidence="3" type="primary">rns</name>
    <name evidence="3" type="ORF">GCM10016234_05270</name>
</gene>
<dbReference type="Gene3D" id="3.90.730.10">
    <property type="entry name" value="Ribonuclease T2-like"/>
    <property type="match status" value="1"/>
</dbReference>
<evidence type="ECO:0000256" key="1">
    <source>
        <dbReference type="ARBA" id="ARBA00007469"/>
    </source>
</evidence>
<dbReference type="PROSITE" id="PS00530">
    <property type="entry name" value="RNASE_T2_1"/>
    <property type="match status" value="1"/>
</dbReference>
<dbReference type="PANTHER" id="PTHR11240:SF22">
    <property type="entry name" value="RIBONUCLEASE T2"/>
    <property type="match status" value="1"/>
</dbReference>
<protein>
    <submittedName>
        <fullName evidence="3">Ribonuclease</fullName>
    </submittedName>
</protein>
<dbReference type="GO" id="GO:0006401">
    <property type="term" value="P:RNA catabolic process"/>
    <property type="evidence" value="ECO:0007669"/>
    <property type="project" value="UniProtKB-ARBA"/>
</dbReference>
<evidence type="ECO:0000313" key="4">
    <source>
        <dbReference type="Proteomes" id="UP000630142"/>
    </source>
</evidence>
<comment type="caution">
    <text evidence="3">The sequence shown here is derived from an EMBL/GenBank/DDBJ whole genome shotgun (WGS) entry which is preliminary data.</text>
</comment>
<accession>A0A8J3DMR4</accession>
<proteinExistence type="inferred from homology"/>
<dbReference type="PANTHER" id="PTHR11240">
    <property type="entry name" value="RIBONUCLEASE T2"/>
    <property type="match status" value="1"/>
</dbReference>
<reference evidence="3" key="1">
    <citation type="journal article" date="2014" name="Int. J. Syst. Evol. Microbiol.">
        <title>Complete genome sequence of Corynebacterium casei LMG S-19264T (=DSM 44701T), isolated from a smear-ripened cheese.</title>
        <authorList>
            <consortium name="US DOE Joint Genome Institute (JGI-PGF)"/>
            <person name="Walter F."/>
            <person name="Albersmeier A."/>
            <person name="Kalinowski J."/>
            <person name="Ruckert C."/>
        </authorList>
    </citation>
    <scope>NUCLEOTIDE SEQUENCE</scope>
    <source>
        <strain evidence="3">KCTC 42249</strain>
    </source>
</reference>
<dbReference type="InterPro" id="IPR036430">
    <property type="entry name" value="RNase_T2-like_sf"/>
</dbReference>
<dbReference type="InterPro" id="IPR001568">
    <property type="entry name" value="RNase_T2-like"/>
</dbReference>
<dbReference type="EMBL" id="BMZQ01000001">
    <property type="protein sequence ID" value="GHD07144.1"/>
    <property type="molecule type" value="Genomic_DNA"/>
</dbReference>
<sequence>MTGLHFGLCLAATLLLSACQPPESSGEADASPSPSANAIPQGTGFDFYVLSLSWSPSYCQAEGDQAKRQQCGRRDPHGFVVHGLWPQFERGYPESCKSSEPDRVPDSLIAEYRDLIPSAGLIGHQWRKHGSCSGLSQADYLATVRAAREKINVPNGLDGDTQPVSPKAIEDALAAANPGLEARDMAVTCKAGLIREVRICLTKDNLDFRACPEIDRQGCSRPASMPEAR</sequence>
<comment type="similarity">
    <text evidence="1 2">Belongs to the RNase T2 family.</text>
</comment>
<reference evidence="3" key="2">
    <citation type="submission" date="2020-09" db="EMBL/GenBank/DDBJ databases">
        <authorList>
            <person name="Sun Q."/>
            <person name="Kim S."/>
        </authorList>
    </citation>
    <scope>NUCLEOTIDE SEQUENCE</scope>
    <source>
        <strain evidence="3">KCTC 42249</strain>
    </source>
</reference>
<evidence type="ECO:0000256" key="2">
    <source>
        <dbReference type="RuleBase" id="RU004328"/>
    </source>
</evidence>
<dbReference type="CDD" id="cd01062">
    <property type="entry name" value="RNase_T2_prok"/>
    <property type="match status" value="1"/>
</dbReference>
<name>A0A8J3DMR4_9HYPH</name>
<dbReference type="AlphaFoldDB" id="A0A8J3DMR4"/>
<dbReference type="SUPFAM" id="SSF55895">
    <property type="entry name" value="Ribonuclease Rh-like"/>
    <property type="match status" value="1"/>
</dbReference>
<dbReference type="GO" id="GO:0033897">
    <property type="term" value="F:ribonuclease T2 activity"/>
    <property type="evidence" value="ECO:0007669"/>
    <property type="project" value="InterPro"/>
</dbReference>
<keyword evidence="4" id="KW-1185">Reference proteome</keyword>
<dbReference type="Pfam" id="PF00445">
    <property type="entry name" value="Ribonuclease_T2"/>
    <property type="match status" value="1"/>
</dbReference>
<dbReference type="InterPro" id="IPR039378">
    <property type="entry name" value="RNase_T2_prok"/>
</dbReference>
<evidence type="ECO:0000313" key="3">
    <source>
        <dbReference type="EMBL" id="GHD07144.1"/>
    </source>
</evidence>
<dbReference type="InterPro" id="IPR018188">
    <property type="entry name" value="RNase_T2_His_AS_1"/>
</dbReference>
<dbReference type="GO" id="GO:0003723">
    <property type="term" value="F:RNA binding"/>
    <property type="evidence" value="ECO:0007669"/>
    <property type="project" value="InterPro"/>
</dbReference>